<comment type="caution">
    <text evidence="1">The sequence shown here is derived from an EMBL/GenBank/DDBJ whole genome shotgun (WGS) entry which is preliminary data.</text>
</comment>
<evidence type="ECO:0000313" key="1">
    <source>
        <dbReference type="EMBL" id="GJD79141.1"/>
    </source>
</evidence>
<dbReference type="Proteomes" id="UP001055108">
    <property type="component" value="Unassembled WGS sequence"/>
</dbReference>
<protein>
    <submittedName>
        <fullName evidence="1">Uncharacterized protein</fullName>
    </submittedName>
</protein>
<reference evidence="1" key="2">
    <citation type="submission" date="2021-08" db="EMBL/GenBank/DDBJ databases">
        <authorList>
            <person name="Tani A."/>
            <person name="Ola A."/>
            <person name="Ogura Y."/>
            <person name="Katsura K."/>
            <person name="Hayashi T."/>
        </authorList>
    </citation>
    <scope>NUCLEOTIDE SEQUENCE</scope>
    <source>
        <strain evidence="1">NBRC 103626</strain>
    </source>
</reference>
<name>A0AA37MC30_9HYPH</name>
<evidence type="ECO:0000313" key="2">
    <source>
        <dbReference type="Proteomes" id="UP001055108"/>
    </source>
</evidence>
<organism evidence="1 2">
    <name type="scientific">Methylobacterium gregans</name>
    <dbReference type="NCBI Taxonomy" id="374424"/>
    <lineage>
        <taxon>Bacteria</taxon>
        <taxon>Pseudomonadati</taxon>
        <taxon>Pseudomonadota</taxon>
        <taxon>Alphaproteobacteria</taxon>
        <taxon>Hyphomicrobiales</taxon>
        <taxon>Methylobacteriaceae</taxon>
        <taxon>Methylobacterium</taxon>
    </lineage>
</organism>
<reference evidence="1" key="1">
    <citation type="journal article" date="2016" name="Front. Microbiol.">
        <title>Genome Sequence of the Piezophilic, Mesophilic Sulfate-Reducing Bacterium Desulfovibrio indicus J2T.</title>
        <authorList>
            <person name="Cao J."/>
            <person name="Maignien L."/>
            <person name="Shao Z."/>
            <person name="Alain K."/>
            <person name="Jebbar M."/>
        </authorList>
    </citation>
    <scope>NUCLEOTIDE SEQUENCE</scope>
    <source>
        <strain evidence="1">NBRC 103626</strain>
    </source>
</reference>
<accession>A0AA37MC30</accession>
<sequence length="113" mass="11407">MHGLSERPGAELGPGQGVQRPVRIVCAPVFSGLDAAIQLPGHLGSGLLVHGVPIPPRPIPPLFLHSIRPALESAFGTEDADLAPDAIAALVMQLHAGPLGPAPADVSPATAEA</sequence>
<gene>
    <name evidence="1" type="ORF">NBEOAGPD_2362</name>
</gene>
<keyword evidence="2" id="KW-1185">Reference proteome</keyword>
<proteinExistence type="predicted"/>
<dbReference type="EMBL" id="BPQM01000053">
    <property type="protein sequence ID" value="GJD79141.1"/>
    <property type="molecule type" value="Genomic_DNA"/>
</dbReference>
<dbReference type="AlphaFoldDB" id="A0AA37MC30"/>